<protein>
    <recommendedName>
        <fullName evidence="3">DUF2000 domain-containing protein</fullName>
    </recommendedName>
</protein>
<keyword evidence="2" id="KW-1185">Reference proteome</keyword>
<name>A0A852ZXK1_9ACTN</name>
<accession>A0A852ZXK1</accession>
<organism evidence="1 2">
    <name type="scientific">Allostreptomyces psammosilenae</name>
    <dbReference type="NCBI Taxonomy" id="1892865"/>
    <lineage>
        <taxon>Bacteria</taxon>
        <taxon>Bacillati</taxon>
        <taxon>Actinomycetota</taxon>
        <taxon>Actinomycetes</taxon>
        <taxon>Kitasatosporales</taxon>
        <taxon>Streptomycetaceae</taxon>
        <taxon>Allostreptomyces</taxon>
    </lineage>
</organism>
<evidence type="ECO:0000313" key="1">
    <source>
        <dbReference type="EMBL" id="NYI06755.1"/>
    </source>
</evidence>
<dbReference type="SUPFAM" id="SSF102462">
    <property type="entry name" value="Peptidyl-tRNA hydrolase II"/>
    <property type="match status" value="1"/>
</dbReference>
<dbReference type="InterPro" id="IPR023476">
    <property type="entry name" value="Pep_tRNA_hydro_II_dom_sf"/>
</dbReference>
<dbReference type="EMBL" id="JACBZD010000001">
    <property type="protein sequence ID" value="NYI06755.1"/>
    <property type="molecule type" value="Genomic_DNA"/>
</dbReference>
<evidence type="ECO:0008006" key="3">
    <source>
        <dbReference type="Google" id="ProtNLM"/>
    </source>
</evidence>
<dbReference type="PIRSF" id="PIRSF033736">
    <property type="entry name" value="UCP033763"/>
    <property type="match status" value="1"/>
</dbReference>
<dbReference type="InterPro" id="IPR018988">
    <property type="entry name" value="DUF2000"/>
</dbReference>
<sequence>MSDLTLSADVRTDLSTRQTTLKWVIVVDRALPAGLLVNAAACVSAAVGRNLPELIGPDGEDAGGVRHRGLPWMGCPVLAADADTLRAVHAGAVARGDELLVVGMSQLAQNARVYDAYLDELAGTKGEDLAYRAIGLVGPRKAVDRLVGGLGLLR</sequence>
<evidence type="ECO:0000313" key="2">
    <source>
        <dbReference type="Proteomes" id="UP000567795"/>
    </source>
</evidence>
<reference evidence="1 2" key="1">
    <citation type="submission" date="2020-07" db="EMBL/GenBank/DDBJ databases">
        <title>Sequencing the genomes of 1000 actinobacteria strains.</title>
        <authorList>
            <person name="Klenk H.-P."/>
        </authorList>
    </citation>
    <scope>NUCLEOTIDE SEQUENCE [LARGE SCALE GENOMIC DNA]</scope>
    <source>
        <strain evidence="1 2">DSM 42178</strain>
    </source>
</reference>
<gene>
    <name evidence="1" type="ORF">FHU37_003698</name>
</gene>
<dbReference type="Gene3D" id="3.40.1490.10">
    <property type="entry name" value="Bit1"/>
    <property type="match status" value="1"/>
</dbReference>
<comment type="caution">
    <text evidence="1">The sequence shown here is derived from an EMBL/GenBank/DDBJ whole genome shotgun (WGS) entry which is preliminary data.</text>
</comment>
<dbReference type="RefSeq" id="WP_179815286.1">
    <property type="nucleotide sequence ID" value="NZ_JACBZD010000001.1"/>
</dbReference>
<dbReference type="AlphaFoldDB" id="A0A852ZXK1"/>
<dbReference type="InterPro" id="IPR017021">
    <property type="entry name" value="UCP033763"/>
</dbReference>
<proteinExistence type="predicted"/>
<dbReference type="Pfam" id="PF09391">
    <property type="entry name" value="DUF2000"/>
    <property type="match status" value="1"/>
</dbReference>
<dbReference type="Proteomes" id="UP000567795">
    <property type="component" value="Unassembled WGS sequence"/>
</dbReference>